<dbReference type="SUPFAM" id="SSF50249">
    <property type="entry name" value="Nucleic acid-binding proteins"/>
    <property type="match status" value="1"/>
</dbReference>
<dbReference type="PROSITE" id="PS50935">
    <property type="entry name" value="SSB"/>
    <property type="match status" value="1"/>
</dbReference>
<evidence type="ECO:0000313" key="5">
    <source>
        <dbReference type="EMBL" id="RIA75472.1"/>
    </source>
</evidence>
<evidence type="ECO:0000313" key="6">
    <source>
        <dbReference type="Proteomes" id="UP000266506"/>
    </source>
</evidence>
<dbReference type="RefSeq" id="WP_119016623.1">
    <property type="nucleotide sequence ID" value="NZ_QXEV01000019.1"/>
</dbReference>
<dbReference type="InterPro" id="IPR012340">
    <property type="entry name" value="NA-bd_OB-fold"/>
</dbReference>
<feature type="compositionally biased region" description="Acidic residues" evidence="4">
    <location>
        <begin position="152"/>
        <end position="162"/>
    </location>
</feature>
<keyword evidence="1 2" id="KW-0238">DNA-binding</keyword>
<evidence type="ECO:0000256" key="3">
    <source>
        <dbReference type="PIRNR" id="PIRNR002070"/>
    </source>
</evidence>
<dbReference type="NCBIfam" id="TIGR00621">
    <property type="entry name" value="ssb"/>
    <property type="match status" value="1"/>
</dbReference>
<dbReference type="EMBL" id="QXEV01000019">
    <property type="protein sequence ID" value="RIA75472.1"/>
    <property type="molecule type" value="Genomic_DNA"/>
</dbReference>
<protein>
    <recommendedName>
        <fullName evidence="2 3">Single-stranded DNA-binding protein</fullName>
        <shortName evidence="2">SSB</shortName>
    </recommendedName>
</protein>
<dbReference type="GO" id="GO:0003697">
    <property type="term" value="F:single-stranded DNA binding"/>
    <property type="evidence" value="ECO:0007669"/>
    <property type="project" value="UniProtKB-UniRule"/>
</dbReference>
<dbReference type="PANTHER" id="PTHR10302:SF27">
    <property type="entry name" value="SINGLE-STRANDED DNA-BINDING PROTEIN"/>
    <property type="match status" value="1"/>
</dbReference>
<comment type="caution">
    <text evidence="5">The sequence shown here is derived from an EMBL/GenBank/DDBJ whole genome shotgun (WGS) entry which is preliminary data.</text>
</comment>
<feature type="compositionally biased region" description="Low complexity" evidence="4">
    <location>
        <begin position="108"/>
        <end position="133"/>
    </location>
</feature>
<dbReference type="InParanoid" id="A0A397RQM0"/>
<dbReference type="InterPro" id="IPR011344">
    <property type="entry name" value="ssDNA-bd"/>
</dbReference>
<comment type="subunit">
    <text evidence="2">Homotetramer.</text>
</comment>
<dbReference type="PIRSF" id="PIRSF002070">
    <property type="entry name" value="SSB"/>
    <property type="match status" value="1"/>
</dbReference>
<evidence type="ECO:0000256" key="2">
    <source>
        <dbReference type="HAMAP-Rule" id="MF_00984"/>
    </source>
</evidence>
<feature type="region of interest" description="Disordered" evidence="4">
    <location>
        <begin position="102"/>
        <end position="162"/>
    </location>
</feature>
<keyword evidence="6" id="KW-1185">Reference proteome</keyword>
<dbReference type="InterPro" id="IPR000424">
    <property type="entry name" value="Primosome_PriB/ssb"/>
</dbReference>
<dbReference type="FunCoup" id="A0A397RQM0">
    <property type="interactions" value="350"/>
</dbReference>
<dbReference type="PANTHER" id="PTHR10302">
    <property type="entry name" value="SINGLE-STRANDED DNA-BINDING PROTEIN"/>
    <property type="match status" value="1"/>
</dbReference>
<dbReference type="CDD" id="cd04496">
    <property type="entry name" value="SSB_OBF"/>
    <property type="match status" value="1"/>
</dbReference>
<reference evidence="5 6" key="1">
    <citation type="submission" date="2018-08" db="EMBL/GenBank/DDBJ databases">
        <title>Genomic Encyclopedia of Archaeal and Bacterial Type Strains, Phase II (KMG-II): from individual species to whole genera.</title>
        <authorList>
            <person name="Goeker M."/>
        </authorList>
    </citation>
    <scope>NUCLEOTIDE SEQUENCE [LARGE SCALE GENOMIC DNA]</scope>
    <source>
        <strain evidence="5 6">ATCC 27112</strain>
    </source>
</reference>
<dbReference type="Proteomes" id="UP000266506">
    <property type="component" value="Unassembled WGS sequence"/>
</dbReference>
<sequence length="162" mass="18225">MNKVILTGRITKDPELRYTPNGMATLSFSIAVDRQVRNQDGTRQADFINCVAWGQQADFMSRYVHKGNMLAIAGRIQSRSYQGQDGQTRYVTEVVVENVENMTPRDPNQAPQANFSQPQQNQYQGYNNPGYGQKPQQPANATHEEAPNSFGLDDDSDTLPWL</sequence>
<accession>A0A397RQM0</accession>
<comment type="caution">
    <text evidence="2">Lacks conserved residue(s) required for the propagation of feature annotation.</text>
</comment>
<dbReference type="HAMAP" id="MF_00984">
    <property type="entry name" value="SSB"/>
    <property type="match status" value="1"/>
</dbReference>
<dbReference type="GO" id="GO:0009295">
    <property type="term" value="C:nucleoid"/>
    <property type="evidence" value="ECO:0007669"/>
    <property type="project" value="TreeGrafter"/>
</dbReference>
<gene>
    <name evidence="5" type="ORF">EI71_01510</name>
</gene>
<name>A0A397RQM0_9MOLU</name>
<dbReference type="OrthoDB" id="9809878at2"/>
<proteinExistence type="inferred from homology"/>
<evidence type="ECO:0000256" key="1">
    <source>
        <dbReference type="ARBA" id="ARBA00023125"/>
    </source>
</evidence>
<organism evidence="5 6">
    <name type="scientific">Anaeroplasma bactoclasticum</name>
    <dbReference type="NCBI Taxonomy" id="2088"/>
    <lineage>
        <taxon>Bacteria</taxon>
        <taxon>Bacillati</taxon>
        <taxon>Mycoplasmatota</taxon>
        <taxon>Mollicutes</taxon>
        <taxon>Anaeroplasmatales</taxon>
        <taxon>Anaeroplasmataceae</taxon>
        <taxon>Anaeroplasma</taxon>
    </lineage>
</organism>
<evidence type="ECO:0000256" key="4">
    <source>
        <dbReference type="SAM" id="MobiDB-lite"/>
    </source>
</evidence>
<dbReference type="AlphaFoldDB" id="A0A397RQM0"/>
<dbReference type="Pfam" id="PF00436">
    <property type="entry name" value="SSB"/>
    <property type="match status" value="1"/>
</dbReference>
<dbReference type="GO" id="GO:0006260">
    <property type="term" value="P:DNA replication"/>
    <property type="evidence" value="ECO:0007669"/>
    <property type="project" value="InterPro"/>
</dbReference>
<dbReference type="Gene3D" id="2.40.50.140">
    <property type="entry name" value="Nucleic acid-binding proteins"/>
    <property type="match status" value="1"/>
</dbReference>